<protein>
    <recommendedName>
        <fullName evidence="3">BTB domain-containing protein</fullName>
    </recommendedName>
</protein>
<evidence type="ECO:0000256" key="2">
    <source>
        <dbReference type="ARBA" id="ARBA00022737"/>
    </source>
</evidence>
<evidence type="ECO:0000313" key="4">
    <source>
        <dbReference type="EMBL" id="CAH3026896.1"/>
    </source>
</evidence>
<keyword evidence="2" id="KW-0677">Repeat</keyword>
<feature type="domain" description="BTB" evidence="3">
    <location>
        <begin position="374"/>
        <end position="443"/>
    </location>
</feature>
<reference evidence="4 5" key="1">
    <citation type="submission" date="2022-05" db="EMBL/GenBank/DDBJ databases">
        <authorList>
            <consortium name="Genoscope - CEA"/>
            <person name="William W."/>
        </authorList>
    </citation>
    <scope>NUCLEOTIDE SEQUENCE [LARGE SCALE GENOMIC DNA]</scope>
</reference>
<dbReference type="InterPro" id="IPR011333">
    <property type="entry name" value="SKP1/BTB/POZ_sf"/>
</dbReference>
<name>A0ABN8MI72_9CNID</name>
<dbReference type="Gene3D" id="1.25.40.420">
    <property type="match status" value="2"/>
</dbReference>
<dbReference type="Pfam" id="PF00651">
    <property type="entry name" value="BTB"/>
    <property type="match status" value="2"/>
</dbReference>
<sequence length="952" mass="109606">MKESNQEVIELKHENISAQGFKVVIDSIYSGELLVNKKNVFELLTTANHLQMPIIVRQCLDFLDKEYIQGCIDIQTYLHLLAFADLHGLKSLKEAAQRKMASLYKEVCESEEFLSHIDAGRFLNLFSRDDLNAPSETFVFKSVMQWIKYKKKERMPVATKVIGAVRLGLVDTKDVVEQLNTEEMRRVPEIQILMCEKLLHSNMPSPNSNFAVEKTRPRSMIPVISFLRTLGYLYEVFEIPEKSTSAKKVALRDAKEDVDKICIEVQKNEYLNLQISSLRVTLVHISPLFFSNSRDSTFLTGSTGDVFCCVLNYKLPLHWSFFISWSVLHNTSMTHTTDCLKRSSGRCLDTYRITTMAAHLLFKLGQFRENGEFIDVRLKVDKSIFPAHRNVLAANSDYFHAMFTNGMKESNQEVIELKDENISAMGLKIVIDSIYSGELLVNKKKVFEVLTTANHLQMPIIVRQCLDFLDKEYIQGCIDIQTYLHLLAFADLHGLKTLKEAAQRKMASLYKEVCESEEFLSHIDADQFLNLLSRDDLKAPSETFVFKSVMQWIKHKKEERMTVATKVIGAVRLGLVDTKDVVEQLNTEEMQRVPEIQMLMCEKLLHSNMPSPNSKFAVEKTRPRSMIPVLVAIFPGHEMQYFDAETKSWKPFLSMARLVHATECICAEVVGNYLYVAVTEERSDIMYRYHTVRNVWERLPHFQSNYFRVGCMSSVNEYIYVFSNYGLLQRYSLAQNDWQYGSNLPFLNKTDNDQGKLVHVTAVRMRSKIYVLHGCYKEEKTNYRETKHRSSRKADPKPAVVHCFDPLKNVWKKKASTIHPHFNSSLFVDNNKLYVAGGWVTVRYEDSFGFATASRGRPAPIEVYNEETDSWYVVEQNRIPPNTLGAVELLGGKVYFIINKFPIDSGIRIPPNEVYKISLREWENSLEKIDSNAALCYLSIKKEMLRTVQAEA</sequence>
<dbReference type="InterPro" id="IPR011705">
    <property type="entry name" value="BACK"/>
</dbReference>
<evidence type="ECO:0000313" key="5">
    <source>
        <dbReference type="Proteomes" id="UP001159427"/>
    </source>
</evidence>
<dbReference type="Pfam" id="PF07707">
    <property type="entry name" value="BACK"/>
    <property type="match status" value="2"/>
</dbReference>
<dbReference type="Gene3D" id="3.30.710.10">
    <property type="entry name" value="Potassium Channel Kv1.1, Chain A"/>
    <property type="match status" value="2"/>
</dbReference>
<proteinExistence type="predicted"/>
<comment type="caution">
    <text evidence="4">The sequence shown here is derived from an EMBL/GenBank/DDBJ whole genome shotgun (WGS) entry which is preliminary data.</text>
</comment>
<dbReference type="Proteomes" id="UP001159427">
    <property type="component" value="Unassembled WGS sequence"/>
</dbReference>
<dbReference type="EMBL" id="CALNXI010000426">
    <property type="protein sequence ID" value="CAH3026896.1"/>
    <property type="molecule type" value="Genomic_DNA"/>
</dbReference>
<keyword evidence="1" id="KW-0880">Kelch repeat</keyword>
<keyword evidence="5" id="KW-1185">Reference proteome</keyword>
<dbReference type="SUPFAM" id="SSF54695">
    <property type="entry name" value="POZ domain"/>
    <property type="match status" value="2"/>
</dbReference>
<dbReference type="SMART" id="SM00875">
    <property type="entry name" value="BACK"/>
    <property type="match status" value="2"/>
</dbReference>
<dbReference type="PROSITE" id="PS50097">
    <property type="entry name" value="BTB"/>
    <property type="match status" value="1"/>
</dbReference>
<dbReference type="SMART" id="SM00225">
    <property type="entry name" value="BTB"/>
    <property type="match status" value="1"/>
</dbReference>
<dbReference type="InterPro" id="IPR015915">
    <property type="entry name" value="Kelch-typ_b-propeller"/>
</dbReference>
<gene>
    <name evidence="4" type="ORF">PEVE_00030180</name>
</gene>
<dbReference type="PANTHER" id="PTHR45632">
    <property type="entry name" value="LD33804P"/>
    <property type="match status" value="1"/>
</dbReference>
<dbReference type="InterPro" id="IPR000210">
    <property type="entry name" value="BTB/POZ_dom"/>
</dbReference>
<dbReference type="PANTHER" id="PTHR45632:SF13">
    <property type="entry name" value="KELCH-LIKE PROTEIN 26"/>
    <property type="match status" value="1"/>
</dbReference>
<dbReference type="SUPFAM" id="SSF117281">
    <property type="entry name" value="Kelch motif"/>
    <property type="match status" value="1"/>
</dbReference>
<evidence type="ECO:0000256" key="1">
    <source>
        <dbReference type="ARBA" id="ARBA00022441"/>
    </source>
</evidence>
<organism evidence="4 5">
    <name type="scientific">Porites evermanni</name>
    <dbReference type="NCBI Taxonomy" id="104178"/>
    <lineage>
        <taxon>Eukaryota</taxon>
        <taxon>Metazoa</taxon>
        <taxon>Cnidaria</taxon>
        <taxon>Anthozoa</taxon>
        <taxon>Hexacorallia</taxon>
        <taxon>Scleractinia</taxon>
        <taxon>Fungiina</taxon>
        <taxon>Poritidae</taxon>
        <taxon>Porites</taxon>
    </lineage>
</organism>
<evidence type="ECO:0000259" key="3">
    <source>
        <dbReference type="PROSITE" id="PS50097"/>
    </source>
</evidence>
<dbReference type="Gene3D" id="2.120.10.80">
    <property type="entry name" value="Kelch-type beta propeller"/>
    <property type="match status" value="1"/>
</dbReference>
<accession>A0ABN8MI72</accession>